<dbReference type="EMBL" id="JACSPR010000002">
    <property type="protein sequence ID" value="MBD8029425.1"/>
    <property type="molecule type" value="Genomic_DNA"/>
</dbReference>
<keyword evidence="3" id="KW-1185">Reference proteome</keyword>
<evidence type="ECO:0000313" key="2">
    <source>
        <dbReference type="EMBL" id="MBD8029425.1"/>
    </source>
</evidence>
<feature type="compositionally biased region" description="Low complexity" evidence="1">
    <location>
        <begin position="96"/>
        <end position="112"/>
    </location>
</feature>
<protein>
    <recommendedName>
        <fullName evidence="4">Anti-sigma-D factor RsdA sigma factor binding region domain-containing protein</fullName>
    </recommendedName>
</protein>
<comment type="caution">
    <text evidence="2">The sequence shown here is derived from an EMBL/GenBank/DDBJ whole genome shotgun (WGS) entry which is preliminary data.</text>
</comment>
<feature type="region of interest" description="Disordered" evidence="1">
    <location>
        <begin position="96"/>
        <end position="135"/>
    </location>
</feature>
<dbReference type="AlphaFoldDB" id="A0A8I0HI18"/>
<evidence type="ECO:0008006" key="4">
    <source>
        <dbReference type="Google" id="ProtNLM"/>
    </source>
</evidence>
<accession>A0A8I0HI18</accession>
<feature type="region of interest" description="Disordered" evidence="1">
    <location>
        <begin position="294"/>
        <end position="349"/>
    </location>
</feature>
<evidence type="ECO:0000313" key="3">
    <source>
        <dbReference type="Proteomes" id="UP000650224"/>
    </source>
</evidence>
<sequence length="349" mass="35222">MTQRPSGGDPDRQDMVNAQLKELFNDDEFLTGLSRGVDPSDGDDALAGLLLGMREEVSADMPAVPDLSVLLPDAGGNGDDTDPGTTEFAPITVPAGGSAEADAAAEEPTGAGVIPLGSRRSRRARREAGAGAGGRRSHPFLHGLVGAAAATLVIAGGGTAIYSADADSPLYGLSTTLFGKSDNARVVELASTLEEVDSRTASGDVEGARELLEQARSMLAEMDERQRNSAPRGANVPAPVPVTETATATTTATVTETNAPAEPAPAPAPETVTETATRTQTQTVVSTVVQAPAWTPQPTQTFQPPAPPVEPVPPTGDGDGPGNSGGNANPNAGANAGGGQVAPPQIIGE</sequence>
<name>A0A8I0HI18_9CORY</name>
<gene>
    <name evidence="2" type="ORF">H9627_03615</name>
</gene>
<proteinExistence type="predicted"/>
<organism evidence="2 3">
    <name type="scientific">Corynebacterium gallinarum</name>
    <dbReference type="NCBI Taxonomy" id="2762214"/>
    <lineage>
        <taxon>Bacteria</taxon>
        <taxon>Bacillati</taxon>
        <taxon>Actinomycetota</taxon>
        <taxon>Actinomycetes</taxon>
        <taxon>Mycobacteriales</taxon>
        <taxon>Corynebacteriaceae</taxon>
        <taxon>Corynebacterium</taxon>
    </lineage>
</organism>
<evidence type="ECO:0000256" key="1">
    <source>
        <dbReference type="SAM" id="MobiDB-lite"/>
    </source>
</evidence>
<feature type="compositionally biased region" description="Low complexity" evidence="1">
    <location>
        <begin position="294"/>
        <end position="303"/>
    </location>
</feature>
<feature type="compositionally biased region" description="Pro residues" evidence="1">
    <location>
        <begin position="304"/>
        <end position="314"/>
    </location>
</feature>
<dbReference type="RefSeq" id="WP_191732663.1">
    <property type="nucleotide sequence ID" value="NZ_JACSPR010000002.1"/>
</dbReference>
<feature type="region of interest" description="Disordered" evidence="1">
    <location>
        <begin position="255"/>
        <end position="274"/>
    </location>
</feature>
<reference evidence="2 3" key="1">
    <citation type="submission" date="2020-08" db="EMBL/GenBank/DDBJ databases">
        <title>A Genomic Blueprint of the Chicken Gut Microbiome.</title>
        <authorList>
            <person name="Gilroy R."/>
            <person name="Ravi A."/>
            <person name="Getino M."/>
            <person name="Pursley I."/>
            <person name="Horton D.L."/>
            <person name="Alikhan N.-F."/>
            <person name="Baker D."/>
            <person name="Gharbi K."/>
            <person name="Hall N."/>
            <person name="Watson M."/>
            <person name="Adriaenssens E.M."/>
            <person name="Foster-Nyarko E."/>
            <person name="Jarju S."/>
            <person name="Secka A."/>
            <person name="Antonio M."/>
            <person name="Oren A."/>
            <person name="Chaudhuri R."/>
            <person name="La Ragione R.M."/>
            <person name="Hildebrand F."/>
            <person name="Pallen M.J."/>
        </authorList>
    </citation>
    <scope>NUCLEOTIDE SEQUENCE [LARGE SCALE GENOMIC DNA]</scope>
    <source>
        <strain evidence="2 3">Sa1YVA5</strain>
    </source>
</reference>
<dbReference type="Proteomes" id="UP000650224">
    <property type="component" value="Unassembled WGS sequence"/>
</dbReference>
<feature type="region of interest" description="Disordered" evidence="1">
    <location>
        <begin position="222"/>
        <end position="243"/>
    </location>
</feature>